<dbReference type="GeneID" id="29743773"/>
<dbReference type="AlphaFoldDB" id="A0A2A8D878"/>
<evidence type="ECO:0000313" key="2">
    <source>
        <dbReference type="EMBL" id="PEN17156.1"/>
    </source>
</evidence>
<dbReference type="NCBIfam" id="NF005559">
    <property type="entry name" value="PRK07231.1"/>
    <property type="match status" value="1"/>
</dbReference>
<evidence type="ECO:0000313" key="3">
    <source>
        <dbReference type="Proteomes" id="UP000219947"/>
    </source>
</evidence>
<dbReference type="PANTHER" id="PTHR43975:SF2">
    <property type="entry name" value="EG:BACR7A4.14 PROTEIN-RELATED"/>
    <property type="match status" value="1"/>
</dbReference>
<protein>
    <submittedName>
        <fullName evidence="2">NAD(P)-dependent oxidoreductase</fullName>
    </submittedName>
</protein>
<keyword evidence="1" id="KW-0560">Oxidoreductase</keyword>
<reference evidence="2" key="1">
    <citation type="submission" date="2017-10" db="EMBL/GenBank/DDBJ databases">
        <title>Kefir isolates.</title>
        <authorList>
            <person name="Kim Y."/>
            <person name="Blasche S."/>
        </authorList>
    </citation>
    <scope>NUCLEOTIDE SEQUENCE [LARGE SCALE GENOMIC DNA]</scope>
    <source>
        <strain evidence="2">OG2-2</strain>
    </source>
</reference>
<organism evidence="2 3">
    <name type="scientific">Rothia dentocariosa</name>
    <dbReference type="NCBI Taxonomy" id="2047"/>
    <lineage>
        <taxon>Bacteria</taxon>
        <taxon>Bacillati</taxon>
        <taxon>Actinomycetota</taxon>
        <taxon>Actinomycetes</taxon>
        <taxon>Micrococcales</taxon>
        <taxon>Micrococcaceae</taxon>
        <taxon>Rothia</taxon>
    </lineage>
</organism>
<proteinExistence type="predicted"/>
<dbReference type="PRINTS" id="PR00080">
    <property type="entry name" value="SDRFAMILY"/>
</dbReference>
<dbReference type="GO" id="GO:0016491">
    <property type="term" value="F:oxidoreductase activity"/>
    <property type="evidence" value="ECO:0007669"/>
    <property type="project" value="UniProtKB-KW"/>
</dbReference>
<keyword evidence="3" id="KW-1185">Reference proteome</keyword>
<dbReference type="PRINTS" id="PR00081">
    <property type="entry name" value="GDHRDH"/>
</dbReference>
<dbReference type="OMA" id="ENAFDEH"/>
<dbReference type="FunFam" id="3.40.50.720:FF:000084">
    <property type="entry name" value="Short-chain dehydrogenase reductase"/>
    <property type="match status" value="1"/>
</dbReference>
<gene>
    <name evidence="2" type="ORF">CRM92_03830</name>
</gene>
<dbReference type="InterPro" id="IPR036291">
    <property type="entry name" value="NAD(P)-bd_dom_sf"/>
</dbReference>
<sequence>MNTNSALSGKNAVITGGSDGIGYGIAEEFARQGANLFLIARTPTKLAEASARLSEYPVTVHTFAADLTDISEVHRAAEHALDILGSIDVLVNNAGIARFIPFEQTDENAFDEHFNLNVKAPYFLAQKLLPELAKNSGNIVNISSYFSKRMLPGRPSTVYSMTKGALNLFTQSLAFETGSAGVRVNAIAPGMVETPQLLRNVSAMPPEAQEQMKQNASALIPLGRIGNVDDIGRAAAFLASDAAAWVTGAVLSVDGGVTTH</sequence>
<dbReference type="Pfam" id="PF13561">
    <property type="entry name" value="adh_short_C2"/>
    <property type="match status" value="1"/>
</dbReference>
<comment type="caution">
    <text evidence="2">The sequence shown here is derived from an EMBL/GenBank/DDBJ whole genome shotgun (WGS) entry which is preliminary data.</text>
</comment>
<dbReference type="Gene3D" id="3.40.50.720">
    <property type="entry name" value="NAD(P)-binding Rossmann-like Domain"/>
    <property type="match status" value="1"/>
</dbReference>
<dbReference type="SUPFAM" id="SSF51735">
    <property type="entry name" value="NAD(P)-binding Rossmann-fold domains"/>
    <property type="match status" value="1"/>
</dbReference>
<dbReference type="InterPro" id="IPR002347">
    <property type="entry name" value="SDR_fam"/>
</dbReference>
<dbReference type="PANTHER" id="PTHR43975">
    <property type="entry name" value="ZGC:101858"/>
    <property type="match status" value="1"/>
</dbReference>
<dbReference type="EMBL" id="PDEV01000001">
    <property type="protein sequence ID" value="PEN17156.1"/>
    <property type="molecule type" value="Genomic_DNA"/>
</dbReference>
<accession>A0A2A8D878</accession>
<dbReference type="RefSeq" id="WP_013397517.1">
    <property type="nucleotide sequence ID" value="NZ_CAURLQ010000019.1"/>
</dbReference>
<dbReference type="Proteomes" id="UP000219947">
    <property type="component" value="Unassembled WGS sequence"/>
</dbReference>
<evidence type="ECO:0000256" key="1">
    <source>
        <dbReference type="ARBA" id="ARBA00023002"/>
    </source>
</evidence>
<name>A0A2A8D878_9MICC</name>
<dbReference type="CDD" id="cd05233">
    <property type="entry name" value="SDR_c"/>
    <property type="match status" value="1"/>
</dbReference>